<dbReference type="EMBL" id="QIBZ01000044">
    <property type="protein sequence ID" value="RNM32322.1"/>
    <property type="molecule type" value="Genomic_DNA"/>
</dbReference>
<sequence>MPNTPKIDRAHVISWLSEPRYSKYLEATRGDDAVALDLYLWNIGLAQAVLKDVSFFEVALRNAYDRAISSTWSGSDHWC</sequence>
<comment type="caution">
    <text evidence="1">The sequence shown here is derived from an EMBL/GenBank/DDBJ whole genome shotgun (WGS) entry which is preliminary data.</text>
</comment>
<proteinExistence type="predicted"/>
<dbReference type="Proteomes" id="UP000271472">
    <property type="component" value="Unassembled WGS sequence"/>
</dbReference>
<gene>
    <name evidence="1" type="ORF">DMP05_09685</name>
</gene>
<dbReference type="RefSeq" id="WP_123220240.1">
    <property type="nucleotide sequence ID" value="NZ_JACHYQ010000003.1"/>
</dbReference>
<protein>
    <submittedName>
        <fullName evidence="1">Uncharacterized protein</fullName>
    </submittedName>
</protein>
<evidence type="ECO:0000313" key="2">
    <source>
        <dbReference type="Proteomes" id="UP000271472"/>
    </source>
</evidence>
<reference evidence="2" key="1">
    <citation type="submission" date="2018-05" db="EMBL/GenBank/DDBJ databases">
        <title>Genome Sequencing of selected type strains of the family Eggerthellaceae.</title>
        <authorList>
            <person name="Danylec N."/>
            <person name="Stoll D.A."/>
            <person name="Doetsch A."/>
            <person name="Huch M."/>
        </authorList>
    </citation>
    <scope>NUCLEOTIDE SEQUENCE [LARGE SCALE GENOMIC DNA]</scope>
    <source>
        <strain evidence="2">DSM 22006</strain>
    </source>
</reference>
<name>A0A3N0I7J9_9ACTN</name>
<organism evidence="1 2">
    <name type="scientific">Slackia isoflavoniconvertens</name>
    <dbReference type="NCBI Taxonomy" id="572010"/>
    <lineage>
        <taxon>Bacteria</taxon>
        <taxon>Bacillati</taxon>
        <taxon>Actinomycetota</taxon>
        <taxon>Coriobacteriia</taxon>
        <taxon>Eggerthellales</taxon>
        <taxon>Eggerthellaceae</taxon>
        <taxon>Slackia</taxon>
    </lineage>
</organism>
<dbReference type="AlphaFoldDB" id="A0A3N0I7J9"/>
<accession>A0A3N0I7J9</accession>
<dbReference type="GeneID" id="98663251"/>
<evidence type="ECO:0000313" key="1">
    <source>
        <dbReference type="EMBL" id="RNM32322.1"/>
    </source>
</evidence>
<dbReference type="OrthoDB" id="3418622at2"/>
<keyword evidence="2" id="KW-1185">Reference proteome</keyword>